<keyword evidence="4 7" id="KW-0812">Transmembrane</keyword>
<evidence type="ECO:0000256" key="3">
    <source>
        <dbReference type="ARBA" id="ARBA00022452"/>
    </source>
</evidence>
<dbReference type="InterPro" id="IPR023997">
    <property type="entry name" value="TonB-dep_OMP_SusC/RagA_CS"/>
</dbReference>
<comment type="subcellular location">
    <subcellularLocation>
        <location evidence="1 7">Cell outer membrane</location>
        <topology evidence="1 7">Multi-pass membrane protein</topology>
    </subcellularLocation>
</comment>
<dbReference type="InterPro" id="IPR037066">
    <property type="entry name" value="Plug_dom_sf"/>
</dbReference>
<comment type="similarity">
    <text evidence="7">Belongs to the TonB-dependent receptor family.</text>
</comment>
<evidence type="ECO:0000313" key="10">
    <source>
        <dbReference type="Proteomes" id="UP000002215"/>
    </source>
</evidence>
<name>A0A979GUY1_CHIPD</name>
<reference evidence="9 10" key="2">
    <citation type="journal article" date="2010" name="Stand. Genomic Sci.">
        <title>Complete genome sequence of Chitinophaga pinensis type strain (UQM 2034).</title>
        <authorList>
            <person name="Glavina Del Rio T."/>
            <person name="Abt B."/>
            <person name="Spring S."/>
            <person name="Lapidus A."/>
            <person name="Nolan M."/>
            <person name="Tice H."/>
            <person name="Copeland A."/>
            <person name="Cheng J.F."/>
            <person name="Chen F."/>
            <person name="Bruce D."/>
            <person name="Goodwin L."/>
            <person name="Pitluck S."/>
            <person name="Ivanova N."/>
            <person name="Mavromatis K."/>
            <person name="Mikhailova N."/>
            <person name="Pati A."/>
            <person name="Chen A."/>
            <person name="Palaniappan K."/>
            <person name="Land M."/>
            <person name="Hauser L."/>
            <person name="Chang Y.J."/>
            <person name="Jeffries C.D."/>
            <person name="Chain P."/>
            <person name="Saunders E."/>
            <person name="Detter J.C."/>
            <person name="Brettin T."/>
            <person name="Rohde M."/>
            <person name="Goker M."/>
            <person name="Bristow J."/>
            <person name="Eisen J.A."/>
            <person name="Markowitz V."/>
            <person name="Hugenholtz P."/>
            <person name="Kyrpides N.C."/>
            <person name="Klenk H.P."/>
            <person name="Lucas S."/>
        </authorList>
    </citation>
    <scope>NUCLEOTIDE SEQUENCE [LARGE SCALE GENOMIC DNA]</scope>
    <source>
        <strain evidence="10">ATCC 43595 / DSM 2588 / LMG 13176 / NBRC 15968 / NCIMB 11800 / UQM 2034</strain>
    </source>
</reference>
<dbReference type="GO" id="GO:0009279">
    <property type="term" value="C:cell outer membrane"/>
    <property type="evidence" value="ECO:0007669"/>
    <property type="project" value="UniProtKB-SubCell"/>
</dbReference>
<gene>
    <name evidence="9" type="ordered locus">Cpin_3214</name>
</gene>
<dbReference type="PROSITE" id="PS52016">
    <property type="entry name" value="TONB_DEPENDENT_REC_3"/>
    <property type="match status" value="1"/>
</dbReference>
<dbReference type="NCBIfam" id="TIGR04057">
    <property type="entry name" value="SusC_RagA_signa"/>
    <property type="match status" value="1"/>
</dbReference>
<keyword evidence="5 7" id="KW-0472">Membrane</keyword>
<dbReference type="InterPro" id="IPR036942">
    <property type="entry name" value="Beta-barrel_TonB_sf"/>
</dbReference>
<dbReference type="Gene3D" id="2.40.170.20">
    <property type="entry name" value="TonB-dependent receptor, beta-barrel domain"/>
    <property type="match status" value="1"/>
</dbReference>
<feature type="domain" description="TonB-dependent receptor plug" evidence="8">
    <location>
        <begin position="213"/>
        <end position="346"/>
    </location>
</feature>
<dbReference type="SUPFAM" id="SSF49464">
    <property type="entry name" value="Carboxypeptidase regulatory domain-like"/>
    <property type="match status" value="1"/>
</dbReference>
<keyword evidence="6 7" id="KW-0998">Cell outer membrane</keyword>
<dbReference type="InterPro" id="IPR023996">
    <property type="entry name" value="TonB-dep_OMP_SusC/RagA"/>
</dbReference>
<accession>A0A979GUY1</accession>
<protein>
    <submittedName>
        <fullName evidence="9">TonB-dependent receptor plug</fullName>
    </submittedName>
</protein>
<dbReference type="Pfam" id="PF07715">
    <property type="entry name" value="Plug"/>
    <property type="match status" value="1"/>
</dbReference>
<dbReference type="EMBL" id="CP001699">
    <property type="protein sequence ID" value="ACU60681.1"/>
    <property type="molecule type" value="Genomic_DNA"/>
</dbReference>
<keyword evidence="9" id="KW-0675">Receptor</keyword>
<proteinExistence type="inferred from homology"/>
<dbReference type="InterPro" id="IPR008969">
    <property type="entry name" value="CarboxyPept-like_regulatory"/>
</dbReference>
<evidence type="ECO:0000259" key="8">
    <source>
        <dbReference type="Pfam" id="PF07715"/>
    </source>
</evidence>
<sequence length="1111" mass="122159">MRLSLWLFVCLFYLQLPTYSLGKAQADRKITLSGTFTYHQIFRSVEKQTGKRVYYTNSIINDEEQTTVHLEQAPLQVALAQILKNKDLEWVIDEKYISLKRHNKSSHFTSLSTSDSSMSITGKVITEDGIPISGATVLIKGSSLGTTSSADGSIKLRNVKSDIIIIISSIGFISKEVFLKVGNSLGTVQLERYVGTLDETQIIAYGQTSRRISTGNISTVKAKDIEKSPVANPLLAIAARVPGVFIQQSTGTPGSGIKIIIQGQNSINGGNDPFYVIDGVPFTSQLLPGLTGELGLSGPGTPGANPALNTQGNPLNFINIQDIESIDILKDADATAIYGSRAANGAIIITTKKGKSGKTAFNVNYQNGWGEISKKVKLLNTEQYLEMRKEAYANNGVNTYPVDAYDLNGTWDLNKYTDWQNELLGGTAKYTNIHATLSGGSSNIQYLLGGGYQSEGTVTPGDLSDRKTSVHFNINSTSTNQKFKVNFSGSYVSDNNKLAVVSDIASRAFTMAPNSPQLYNDDGSLNWEIRNGVITFFNPLVNLGSKYINKTSNLLSNATFSYELIPGLDLKSSFGYNKLLSDEVYASTTSLYPAQFIPYLPRTANFNTAEISNWIIEPQITFIKKFGPGVFNALVGATIQQEDRNRQNLKASGFSSDESMLNLKAASSVIVADEDNAVILSQYKYNAIFGRINYNLKNTYLLTFTTRRDGSSRFGQENRFHNFFSVAGAWTFSNEHFIKDNLPFISFGKIRSSYGITGNDQIGDYSYLNLYQNVSTLGTNYQGIVALSPFNNFPNPYLQWELTKKLSATLDLGVLKDRILFAITYYKNRSSNQLSTQSLLAVTGGNGINTNLPAVVENKGFELSLNSSNMKGNHFTWNSSINVTIPQNRLVGYSGIDAEVKDEFVGKALGSFKVYNFSGVNPSSGVYEVIDRNGKATSNPDASLDKTIFIDLNPKYYGGFQNSFSYRGLSLDVLFQFVKQLGGNGYFGSFLPGVSPINEVTSVLERWQKPGDNTSIQKFTTDLAYADKFRIAAESNRAYSDASYIRLKNLSLSYQFSSSLIKKSFLQSARIYVQGQNLLTFTKYVGGDPENRTLRGMPPLKMLTLGAQIVL</sequence>
<evidence type="ECO:0000256" key="2">
    <source>
        <dbReference type="ARBA" id="ARBA00022448"/>
    </source>
</evidence>
<evidence type="ECO:0000313" key="9">
    <source>
        <dbReference type="EMBL" id="ACU60681.1"/>
    </source>
</evidence>
<evidence type="ECO:0000256" key="5">
    <source>
        <dbReference type="ARBA" id="ARBA00023136"/>
    </source>
</evidence>
<evidence type="ECO:0000256" key="4">
    <source>
        <dbReference type="ARBA" id="ARBA00022692"/>
    </source>
</evidence>
<dbReference type="KEGG" id="cpi:Cpin_3214"/>
<dbReference type="InterPro" id="IPR039426">
    <property type="entry name" value="TonB-dep_rcpt-like"/>
</dbReference>
<evidence type="ECO:0000256" key="7">
    <source>
        <dbReference type="PROSITE-ProRule" id="PRU01360"/>
    </source>
</evidence>
<organism evidence="9 10">
    <name type="scientific">Chitinophaga pinensis (strain ATCC 43595 / DSM 2588 / LMG 13176 / NBRC 15968 / NCIMB 11800 / UQM 2034)</name>
    <dbReference type="NCBI Taxonomy" id="485918"/>
    <lineage>
        <taxon>Bacteria</taxon>
        <taxon>Pseudomonadati</taxon>
        <taxon>Bacteroidota</taxon>
        <taxon>Chitinophagia</taxon>
        <taxon>Chitinophagales</taxon>
        <taxon>Chitinophagaceae</taxon>
        <taxon>Chitinophaga</taxon>
    </lineage>
</organism>
<dbReference type="OrthoDB" id="9768177at2"/>
<evidence type="ECO:0000256" key="1">
    <source>
        <dbReference type="ARBA" id="ARBA00004571"/>
    </source>
</evidence>
<dbReference type="Proteomes" id="UP000002215">
    <property type="component" value="Chromosome"/>
</dbReference>
<dbReference type="Gene3D" id="2.170.130.10">
    <property type="entry name" value="TonB-dependent receptor, plug domain"/>
    <property type="match status" value="1"/>
</dbReference>
<dbReference type="SUPFAM" id="SSF56935">
    <property type="entry name" value="Porins"/>
    <property type="match status" value="1"/>
</dbReference>
<reference evidence="10" key="1">
    <citation type="submission" date="2009-08" db="EMBL/GenBank/DDBJ databases">
        <title>The complete genome of Chitinophaga pinensis DSM 2588.</title>
        <authorList>
            <consortium name="US DOE Joint Genome Institute (JGI-PGF)"/>
            <person name="Lucas S."/>
            <person name="Copeland A."/>
            <person name="Lapidus A."/>
            <person name="Glavina del Rio T."/>
            <person name="Dalin E."/>
            <person name="Tice H."/>
            <person name="Bruce D."/>
            <person name="Goodwin L."/>
            <person name="Pitluck S."/>
            <person name="Kyrpides N."/>
            <person name="Mavromatis K."/>
            <person name="Ivanova N."/>
            <person name="Mikhailova N."/>
            <person name="Sims D."/>
            <person name="Meinche L."/>
            <person name="Brettin T."/>
            <person name="Detter J.C."/>
            <person name="Han C."/>
            <person name="Larimer F."/>
            <person name="Land M."/>
            <person name="Hauser L."/>
            <person name="Markowitz V."/>
            <person name="Cheng J.-F."/>
            <person name="Hugenholtz P."/>
            <person name="Woyke T."/>
            <person name="Wu D."/>
            <person name="Spring S."/>
            <person name="Klenk H.-P."/>
            <person name="Eisen J.A."/>
        </authorList>
    </citation>
    <scope>NUCLEOTIDE SEQUENCE [LARGE SCALE GENOMIC DNA]</scope>
    <source>
        <strain evidence="10">ATCC 43595 / DSM 2588 / LMG 13176 / NBRC 15968 / NCIMB 11800 / UQM 2034</strain>
    </source>
</reference>
<dbReference type="NCBIfam" id="TIGR04056">
    <property type="entry name" value="OMP_RagA_SusC"/>
    <property type="match status" value="1"/>
</dbReference>
<keyword evidence="3 7" id="KW-1134">Transmembrane beta strand</keyword>
<dbReference type="InterPro" id="IPR012910">
    <property type="entry name" value="Plug_dom"/>
</dbReference>
<dbReference type="Pfam" id="PF13715">
    <property type="entry name" value="CarbopepD_reg_2"/>
    <property type="match status" value="1"/>
</dbReference>
<dbReference type="RefSeq" id="WP_012790857.1">
    <property type="nucleotide sequence ID" value="NC_013132.1"/>
</dbReference>
<dbReference type="AlphaFoldDB" id="A0A979GUY1"/>
<keyword evidence="2 7" id="KW-0813">Transport</keyword>
<evidence type="ECO:0000256" key="6">
    <source>
        <dbReference type="ARBA" id="ARBA00023237"/>
    </source>
</evidence>